<dbReference type="EMBL" id="MPUH01000008">
    <property type="protein sequence ID" value="OMJ95698.1"/>
    <property type="molecule type" value="Genomic_DNA"/>
</dbReference>
<sequence length="495" mass="57820">MHKSGVEPLVLNWNKIAMEYLKDEKHQEAFRLLKKSEELLKYPDGTFPTNLWAITNNNFGLYYKKQQKLSVALEYFFKALNVDIKTVYDKTNLAGTHLNLCSVYSLMNHHSKALSHGILAIKLLKKALETDRSLSTLTSLVIALNHTGFEYELLREYENAKSTYKCGLDLANNNLGTDHPITLALNKAYKNLPVIKKSKKPIKKMFFTKNRARATLPKINSSSSRNRSIGTNSRVNSRENEWSGYRTSSNRTFTEKAPAKKQLLNIDKTFTVSKRAKQVIEDSRVQALEEKIADLQTQISHFQNRYDNLEKMSQKPKLSKTSAAIIIQHFWRQKKTKNPQLLQSIIPTEHKTQKNKKFEHLKIQNIKEISINTPPKESFKTKESSVYPTKTKKEIISTKIQNSIKIPLDQIRESKIETKEMKAILIQSSIRGFIARKKYQRIRNATLKIQKAYRKYQCSRLFREIRKAIVFIQRSWRKYRKYRFNKSDIRAQRKK</sequence>
<dbReference type="SMART" id="SM00015">
    <property type="entry name" value="IQ"/>
    <property type="match status" value="3"/>
</dbReference>
<keyword evidence="1" id="KW-0802">TPR repeat</keyword>
<dbReference type="SUPFAM" id="SSF52540">
    <property type="entry name" value="P-loop containing nucleoside triphosphate hydrolases"/>
    <property type="match status" value="1"/>
</dbReference>
<organism evidence="4 5">
    <name type="scientific">Stentor coeruleus</name>
    <dbReference type="NCBI Taxonomy" id="5963"/>
    <lineage>
        <taxon>Eukaryota</taxon>
        <taxon>Sar</taxon>
        <taxon>Alveolata</taxon>
        <taxon>Ciliophora</taxon>
        <taxon>Postciliodesmatophora</taxon>
        <taxon>Heterotrichea</taxon>
        <taxon>Heterotrichida</taxon>
        <taxon>Stentoridae</taxon>
        <taxon>Stentor</taxon>
    </lineage>
</organism>
<dbReference type="Pfam" id="PF00612">
    <property type="entry name" value="IQ"/>
    <property type="match status" value="2"/>
</dbReference>
<accession>A0A1R2D370</accession>
<dbReference type="PROSITE" id="PS50096">
    <property type="entry name" value="IQ"/>
    <property type="match status" value="1"/>
</dbReference>
<dbReference type="AlphaFoldDB" id="A0A1R2D370"/>
<dbReference type="InterPro" id="IPR011990">
    <property type="entry name" value="TPR-like_helical_dom_sf"/>
</dbReference>
<keyword evidence="5" id="KW-1185">Reference proteome</keyword>
<dbReference type="OrthoDB" id="295665at2759"/>
<evidence type="ECO:0000256" key="2">
    <source>
        <dbReference type="SAM" id="Coils"/>
    </source>
</evidence>
<dbReference type="InterPro" id="IPR027417">
    <property type="entry name" value="P-loop_NTPase"/>
</dbReference>
<dbReference type="Proteomes" id="UP000187209">
    <property type="component" value="Unassembled WGS sequence"/>
</dbReference>
<dbReference type="InterPro" id="IPR019734">
    <property type="entry name" value="TPR_rpt"/>
</dbReference>
<feature type="repeat" description="TPR" evidence="1">
    <location>
        <begin position="53"/>
        <end position="86"/>
    </location>
</feature>
<reference evidence="4 5" key="1">
    <citation type="submission" date="2016-11" db="EMBL/GenBank/DDBJ databases">
        <title>The macronuclear genome of Stentor coeruleus: a giant cell with tiny introns.</title>
        <authorList>
            <person name="Slabodnick M."/>
            <person name="Ruby J.G."/>
            <person name="Reiff S.B."/>
            <person name="Swart E.C."/>
            <person name="Gosai S."/>
            <person name="Prabakaran S."/>
            <person name="Witkowska E."/>
            <person name="Larue G.E."/>
            <person name="Fisher S."/>
            <person name="Freeman R.M."/>
            <person name="Gunawardena J."/>
            <person name="Chu W."/>
            <person name="Stover N.A."/>
            <person name="Gregory B.D."/>
            <person name="Nowacki M."/>
            <person name="Derisi J."/>
            <person name="Roy S.W."/>
            <person name="Marshall W.F."/>
            <person name="Sood P."/>
        </authorList>
    </citation>
    <scope>NUCLEOTIDE SEQUENCE [LARGE SCALE GENOMIC DNA]</scope>
    <source>
        <strain evidence="4">WM001</strain>
    </source>
</reference>
<feature type="coiled-coil region" evidence="2">
    <location>
        <begin position="285"/>
        <end position="312"/>
    </location>
</feature>
<keyword evidence="2" id="KW-0175">Coiled coil</keyword>
<name>A0A1R2D370_9CILI</name>
<gene>
    <name evidence="4" type="ORF">SteCoe_758</name>
</gene>
<feature type="region of interest" description="Disordered" evidence="3">
    <location>
        <begin position="220"/>
        <end position="247"/>
    </location>
</feature>
<proteinExistence type="predicted"/>
<dbReference type="Gene3D" id="1.20.5.190">
    <property type="match status" value="1"/>
</dbReference>
<feature type="compositionally biased region" description="Low complexity" evidence="3">
    <location>
        <begin position="220"/>
        <end position="234"/>
    </location>
</feature>
<protein>
    <submittedName>
        <fullName evidence="4">Uncharacterized protein</fullName>
    </submittedName>
</protein>
<comment type="caution">
    <text evidence="4">The sequence shown here is derived from an EMBL/GenBank/DDBJ whole genome shotgun (WGS) entry which is preliminary data.</text>
</comment>
<dbReference type="InterPro" id="IPR000048">
    <property type="entry name" value="IQ_motif_EF-hand-BS"/>
</dbReference>
<evidence type="ECO:0000256" key="3">
    <source>
        <dbReference type="SAM" id="MobiDB-lite"/>
    </source>
</evidence>
<dbReference type="SUPFAM" id="SSF48452">
    <property type="entry name" value="TPR-like"/>
    <property type="match status" value="1"/>
</dbReference>
<evidence type="ECO:0000313" key="4">
    <source>
        <dbReference type="EMBL" id="OMJ95698.1"/>
    </source>
</evidence>
<evidence type="ECO:0000256" key="1">
    <source>
        <dbReference type="PROSITE-ProRule" id="PRU00339"/>
    </source>
</evidence>
<evidence type="ECO:0000313" key="5">
    <source>
        <dbReference type="Proteomes" id="UP000187209"/>
    </source>
</evidence>
<dbReference type="Gene3D" id="1.25.40.10">
    <property type="entry name" value="Tetratricopeptide repeat domain"/>
    <property type="match status" value="2"/>
</dbReference>
<dbReference type="SMART" id="SM00028">
    <property type="entry name" value="TPR"/>
    <property type="match status" value="4"/>
</dbReference>
<dbReference type="PROSITE" id="PS50005">
    <property type="entry name" value="TPR"/>
    <property type="match status" value="1"/>
</dbReference>